<protein>
    <submittedName>
        <fullName evidence="2">Uncharacterized protein</fullName>
    </submittedName>
</protein>
<feature type="compositionally biased region" description="Basic and acidic residues" evidence="1">
    <location>
        <begin position="26"/>
        <end position="40"/>
    </location>
</feature>
<proteinExistence type="predicted"/>
<organism evidence="2 3">
    <name type="scientific">Mycena chlorophos</name>
    <name type="common">Agaric fungus</name>
    <name type="synonym">Agaricus chlorophos</name>
    <dbReference type="NCBI Taxonomy" id="658473"/>
    <lineage>
        <taxon>Eukaryota</taxon>
        <taxon>Fungi</taxon>
        <taxon>Dikarya</taxon>
        <taxon>Basidiomycota</taxon>
        <taxon>Agaricomycotina</taxon>
        <taxon>Agaricomycetes</taxon>
        <taxon>Agaricomycetidae</taxon>
        <taxon>Agaricales</taxon>
        <taxon>Marasmiineae</taxon>
        <taxon>Mycenaceae</taxon>
        <taxon>Mycena</taxon>
    </lineage>
</organism>
<dbReference type="Proteomes" id="UP000815677">
    <property type="component" value="Unassembled WGS sequence"/>
</dbReference>
<reference evidence="2" key="1">
    <citation type="submission" date="2014-09" db="EMBL/GenBank/DDBJ databases">
        <title>Genome sequence of the luminous mushroom Mycena chlorophos for searching fungal bioluminescence genes.</title>
        <authorList>
            <person name="Tanaka Y."/>
            <person name="Kasuga D."/>
            <person name="Oba Y."/>
            <person name="Hase S."/>
            <person name="Sato K."/>
            <person name="Oba Y."/>
            <person name="Sakakibara Y."/>
        </authorList>
    </citation>
    <scope>NUCLEOTIDE SEQUENCE</scope>
</reference>
<dbReference type="EMBL" id="DF840348">
    <property type="protein sequence ID" value="GAT44922.1"/>
    <property type="molecule type" value="Genomic_DNA"/>
</dbReference>
<evidence type="ECO:0000256" key="1">
    <source>
        <dbReference type="SAM" id="MobiDB-lite"/>
    </source>
</evidence>
<evidence type="ECO:0000313" key="2">
    <source>
        <dbReference type="EMBL" id="GAT44922.1"/>
    </source>
</evidence>
<keyword evidence="3" id="KW-1185">Reference proteome</keyword>
<name>A0ABQ0L1Q0_MYCCL</name>
<feature type="region of interest" description="Disordered" evidence="1">
    <location>
        <begin position="50"/>
        <end position="69"/>
    </location>
</feature>
<sequence length="69" mass="7826">MAKKLNPKCELQRLLRRSKAKSTSMMKEKEKNRAQHESDIKFAHIQSKINAASNSEARSSLTAQRAESP</sequence>
<feature type="region of interest" description="Disordered" evidence="1">
    <location>
        <begin position="1"/>
        <end position="40"/>
    </location>
</feature>
<accession>A0ABQ0L1Q0</accession>
<evidence type="ECO:0000313" key="3">
    <source>
        <dbReference type="Proteomes" id="UP000815677"/>
    </source>
</evidence>
<gene>
    <name evidence="2" type="ORF">MCHLO_02525</name>
</gene>